<keyword evidence="2" id="KW-1185">Reference proteome</keyword>
<accession>A0A1R3RZZ4</accession>
<name>A0A1R3RZZ4_ASPC5</name>
<gene>
    <name evidence="1" type="ORF">ASPCADRAFT_203911</name>
</gene>
<sequence>MILAARTWNHGCSANFSQNISSTIGTRSYVDRWLGHRDLICDRLSAMKRMENPGALYGSIWSNNLGSVSSRIRSYSIRPRIPTDS</sequence>
<dbReference type="VEuPathDB" id="FungiDB:ASPCADRAFT_203911"/>
<reference evidence="2" key="1">
    <citation type="journal article" date="2017" name="Genome Biol.">
        <title>Comparative genomics reveals high biological diversity and specific adaptations in the industrially and medically important fungal genus Aspergillus.</title>
        <authorList>
            <person name="de Vries R.P."/>
            <person name="Riley R."/>
            <person name="Wiebenga A."/>
            <person name="Aguilar-Osorio G."/>
            <person name="Amillis S."/>
            <person name="Uchima C.A."/>
            <person name="Anderluh G."/>
            <person name="Asadollahi M."/>
            <person name="Askin M."/>
            <person name="Barry K."/>
            <person name="Battaglia E."/>
            <person name="Bayram O."/>
            <person name="Benocci T."/>
            <person name="Braus-Stromeyer S.A."/>
            <person name="Caldana C."/>
            <person name="Canovas D."/>
            <person name="Cerqueira G.C."/>
            <person name="Chen F."/>
            <person name="Chen W."/>
            <person name="Choi C."/>
            <person name="Clum A."/>
            <person name="Dos Santos R.A."/>
            <person name="Damasio A.R."/>
            <person name="Diallinas G."/>
            <person name="Emri T."/>
            <person name="Fekete E."/>
            <person name="Flipphi M."/>
            <person name="Freyberg S."/>
            <person name="Gallo A."/>
            <person name="Gournas C."/>
            <person name="Habgood R."/>
            <person name="Hainaut M."/>
            <person name="Harispe M.L."/>
            <person name="Henrissat B."/>
            <person name="Hilden K.S."/>
            <person name="Hope R."/>
            <person name="Hossain A."/>
            <person name="Karabika E."/>
            <person name="Karaffa L."/>
            <person name="Karanyi Z."/>
            <person name="Krasevec N."/>
            <person name="Kuo A."/>
            <person name="Kusch H."/>
            <person name="LaButti K."/>
            <person name="Lagendijk E.L."/>
            <person name="Lapidus A."/>
            <person name="Levasseur A."/>
            <person name="Lindquist E."/>
            <person name="Lipzen A."/>
            <person name="Logrieco A.F."/>
            <person name="MacCabe A."/>
            <person name="Maekelae M.R."/>
            <person name="Malavazi I."/>
            <person name="Melin P."/>
            <person name="Meyer V."/>
            <person name="Mielnichuk N."/>
            <person name="Miskei M."/>
            <person name="Molnar A.P."/>
            <person name="Mule G."/>
            <person name="Ngan C.Y."/>
            <person name="Orejas M."/>
            <person name="Orosz E."/>
            <person name="Ouedraogo J.P."/>
            <person name="Overkamp K.M."/>
            <person name="Park H.-S."/>
            <person name="Perrone G."/>
            <person name="Piumi F."/>
            <person name="Punt P.J."/>
            <person name="Ram A.F."/>
            <person name="Ramon A."/>
            <person name="Rauscher S."/>
            <person name="Record E."/>
            <person name="Riano-Pachon D.M."/>
            <person name="Robert V."/>
            <person name="Roehrig J."/>
            <person name="Ruller R."/>
            <person name="Salamov A."/>
            <person name="Salih N.S."/>
            <person name="Samson R.A."/>
            <person name="Sandor E."/>
            <person name="Sanguinetti M."/>
            <person name="Schuetze T."/>
            <person name="Sepcic K."/>
            <person name="Shelest E."/>
            <person name="Sherlock G."/>
            <person name="Sophianopoulou V."/>
            <person name="Squina F.M."/>
            <person name="Sun H."/>
            <person name="Susca A."/>
            <person name="Todd R.B."/>
            <person name="Tsang A."/>
            <person name="Unkles S.E."/>
            <person name="van de Wiele N."/>
            <person name="van Rossen-Uffink D."/>
            <person name="Oliveira J.V."/>
            <person name="Vesth T.C."/>
            <person name="Visser J."/>
            <person name="Yu J.-H."/>
            <person name="Zhou M."/>
            <person name="Andersen M.R."/>
            <person name="Archer D.B."/>
            <person name="Baker S.E."/>
            <person name="Benoit I."/>
            <person name="Brakhage A.A."/>
            <person name="Braus G.H."/>
            <person name="Fischer R."/>
            <person name="Frisvad J.C."/>
            <person name="Goldman G.H."/>
            <person name="Houbraken J."/>
            <person name="Oakley B."/>
            <person name="Pocsi I."/>
            <person name="Scazzocchio C."/>
            <person name="Seiboth B."/>
            <person name="vanKuyk P.A."/>
            <person name="Wortman J."/>
            <person name="Dyer P.S."/>
            <person name="Grigoriev I.V."/>
        </authorList>
    </citation>
    <scope>NUCLEOTIDE SEQUENCE [LARGE SCALE GENOMIC DNA]</scope>
    <source>
        <strain evidence="2">ITEM 5010</strain>
    </source>
</reference>
<dbReference type="EMBL" id="KV907494">
    <property type="protein sequence ID" value="OOG00021.1"/>
    <property type="molecule type" value="Genomic_DNA"/>
</dbReference>
<protein>
    <submittedName>
        <fullName evidence="1">Uncharacterized protein</fullName>
    </submittedName>
</protein>
<dbReference type="Proteomes" id="UP000188318">
    <property type="component" value="Unassembled WGS sequence"/>
</dbReference>
<organism evidence="1 2">
    <name type="scientific">Aspergillus carbonarius (strain ITEM 5010)</name>
    <dbReference type="NCBI Taxonomy" id="602072"/>
    <lineage>
        <taxon>Eukaryota</taxon>
        <taxon>Fungi</taxon>
        <taxon>Dikarya</taxon>
        <taxon>Ascomycota</taxon>
        <taxon>Pezizomycotina</taxon>
        <taxon>Eurotiomycetes</taxon>
        <taxon>Eurotiomycetidae</taxon>
        <taxon>Eurotiales</taxon>
        <taxon>Aspergillaceae</taxon>
        <taxon>Aspergillus</taxon>
        <taxon>Aspergillus subgen. Circumdati</taxon>
    </lineage>
</organism>
<proteinExistence type="predicted"/>
<dbReference type="AlphaFoldDB" id="A0A1R3RZZ4"/>
<evidence type="ECO:0000313" key="2">
    <source>
        <dbReference type="Proteomes" id="UP000188318"/>
    </source>
</evidence>
<evidence type="ECO:0000313" key="1">
    <source>
        <dbReference type="EMBL" id="OOG00021.1"/>
    </source>
</evidence>